<dbReference type="EMBL" id="CT868130">
    <property type="protein sequence ID" value="CAK72729.1"/>
    <property type="molecule type" value="Genomic_DNA"/>
</dbReference>
<name>A0CPL2_PARTE</name>
<dbReference type="KEGG" id="ptm:GSPATT00009121001"/>
<proteinExistence type="predicted"/>
<evidence type="ECO:0000313" key="2">
    <source>
        <dbReference type="Proteomes" id="UP000000600"/>
    </source>
</evidence>
<keyword evidence="2" id="KW-1185">Reference proteome</keyword>
<reference evidence="1 2" key="1">
    <citation type="journal article" date="2006" name="Nature">
        <title>Global trends of whole-genome duplications revealed by the ciliate Paramecium tetraurelia.</title>
        <authorList>
            <consortium name="Genoscope"/>
            <person name="Aury J.-M."/>
            <person name="Jaillon O."/>
            <person name="Duret L."/>
            <person name="Noel B."/>
            <person name="Jubin C."/>
            <person name="Porcel B.M."/>
            <person name="Segurens B."/>
            <person name="Daubin V."/>
            <person name="Anthouard V."/>
            <person name="Aiach N."/>
            <person name="Arnaiz O."/>
            <person name="Billaut A."/>
            <person name="Beisson J."/>
            <person name="Blanc I."/>
            <person name="Bouhouche K."/>
            <person name="Camara F."/>
            <person name="Duharcourt S."/>
            <person name="Guigo R."/>
            <person name="Gogendeau D."/>
            <person name="Katinka M."/>
            <person name="Keller A.-M."/>
            <person name="Kissmehl R."/>
            <person name="Klotz C."/>
            <person name="Koll F."/>
            <person name="Le Moue A."/>
            <person name="Lepere C."/>
            <person name="Malinsky S."/>
            <person name="Nowacki M."/>
            <person name="Nowak J.K."/>
            <person name="Plattner H."/>
            <person name="Poulain J."/>
            <person name="Ruiz F."/>
            <person name="Serrano V."/>
            <person name="Zagulski M."/>
            <person name="Dessen P."/>
            <person name="Betermier M."/>
            <person name="Weissenbach J."/>
            <person name="Scarpelli C."/>
            <person name="Schachter V."/>
            <person name="Sperling L."/>
            <person name="Meyer E."/>
            <person name="Cohen J."/>
            <person name="Wincker P."/>
        </authorList>
    </citation>
    <scope>NUCLEOTIDE SEQUENCE [LARGE SCALE GENOMIC DNA]</scope>
    <source>
        <strain evidence="1 2">Stock d4-2</strain>
    </source>
</reference>
<dbReference type="Proteomes" id="UP000000600">
    <property type="component" value="Unassembled WGS sequence"/>
</dbReference>
<dbReference type="GeneID" id="5025911"/>
<dbReference type="HOGENOM" id="CLU_1021038_0_0_1"/>
<organism evidence="1 2">
    <name type="scientific">Paramecium tetraurelia</name>
    <dbReference type="NCBI Taxonomy" id="5888"/>
    <lineage>
        <taxon>Eukaryota</taxon>
        <taxon>Sar</taxon>
        <taxon>Alveolata</taxon>
        <taxon>Ciliophora</taxon>
        <taxon>Intramacronucleata</taxon>
        <taxon>Oligohymenophorea</taxon>
        <taxon>Peniculida</taxon>
        <taxon>Parameciidae</taxon>
        <taxon>Paramecium</taxon>
    </lineage>
</organism>
<sequence length="273" mass="32803">MIIVKVEFQEVSKPYKIRVQKNTKNIEVSRVYDSSDDSNIKTTDMIIIISLVTTQLYEIQVTIQKFFDMTENLDNFNAQNFYRIKQIISSLDKQERQDKIKKSKRRAKKFSNEEDQRLLNCVQRRGPKFISSQDNFQELLLIFQRIYTINNQDLLQIIYQKSINLDYQSQNHHLVFMLNWKILSIEKDIDQWYLSLFMNTFSRKPMISVIYPVSFSFSQFKLILEYKQTHGLFVPFRSVLIRIQNYSHQQINNILDKSSYQNYLFRTNIPNLN</sequence>
<accession>A0CPL2</accession>
<dbReference type="AlphaFoldDB" id="A0CPL2"/>
<gene>
    <name evidence="1" type="ORF">GSPATT00009121001</name>
</gene>
<dbReference type="RefSeq" id="XP_001440126.1">
    <property type="nucleotide sequence ID" value="XM_001440089.1"/>
</dbReference>
<evidence type="ECO:0000313" key="1">
    <source>
        <dbReference type="EMBL" id="CAK72729.1"/>
    </source>
</evidence>
<protein>
    <submittedName>
        <fullName evidence="1">Uncharacterized protein</fullName>
    </submittedName>
</protein>
<dbReference type="InParanoid" id="A0CPL2"/>